<keyword evidence="3" id="KW-1185">Reference proteome</keyword>
<proteinExistence type="predicted"/>
<accession>A0ABN1WDL5</accession>
<organism evidence="2 3">
    <name type="scientific">Kitasatospora nipponensis</name>
    <dbReference type="NCBI Taxonomy" id="258049"/>
    <lineage>
        <taxon>Bacteria</taxon>
        <taxon>Bacillati</taxon>
        <taxon>Actinomycetota</taxon>
        <taxon>Actinomycetes</taxon>
        <taxon>Kitasatosporales</taxon>
        <taxon>Streptomycetaceae</taxon>
        <taxon>Kitasatospora</taxon>
    </lineage>
</organism>
<reference evidence="2 3" key="1">
    <citation type="journal article" date="2019" name="Int. J. Syst. Evol. Microbiol.">
        <title>The Global Catalogue of Microorganisms (GCM) 10K type strain sequencing project: providing services to taxonomists for standard genome sequencing and annotation.</title>
        <authorList>
            <consortium name="The Broad Institute Genomics Platform"/>
            <consortium name="The Broad Institute Genome Sequencing Center for Infectious Disease"/>
            <person name="Wu L."/>
            <person name="Ma J."/>
        </authorList>
    </citation>
    <scope>NUCLEOTIDE SEQUENCE [LARGE SCALE GENOMIC DNA]</scope>
    <source>
        <strain evidence="2 3">JCM 13004</strain>
    </source>
</reference>
<protein>
    <submittedName>
        <fullName evidence="2">Uncharacterized protein</fullName>
    </submittedName>
</protein>
<comment type="caution">
    <text evidence="2">The sequence shown here is derived from an EMBL/GenBank/DDBJ whole genome shotgun (WGS) entry which is preliminary data.</text>
</comment>
<dbReference type="EMBL" id="BAAALF010000058">
    <property type="protein sequence ID" value="GAA1241932.1"/>
    <property type="molecule type" value="Genomic_DNA"/>
</dbReference>
<name>A0ABN1WDL5_9ACTN</name>
<evidence type="ECO:0000313" key="3">
    <source>
        <dbReference type="Proteomes" id="UP001500037"/>
    </source>
</evidence>
<dbReference type="RefSeq" id="WP_344442702.1">
    <property type="nucleotide sequence ID" value="NZ_BAAALF010000058.1"/>
</dbReference>
<gene>
    <name evidence="2" type="ORF">GCM10009665_35810</name>
</gene>
<evidence type="ECO:0000256" key="1">
    <source>
        <dbReference type="SAM" id="MobiDB-lite"/>
    </source>
</evidence>
<dbReference type="Proteomes" id="UP001500037">
    <property type="component" value="Unassembled WGS sequence"/>
</dbReference>
<sequence length="75" mass="7686">MPLFAAHGVGYADLTVKVTGLGGRTATRTLHHAASAAVQNAADSRYCPRPAGGSPIHRPGWVGRPPTGAARAISR</sequence>
<evidence type="ECO:0000313" key="2">
    <source>
        <dbReference type="EMBL" id="GAA1241932.1"/>
    </source>
</evidence>
<feature type="region of interest" description="Disordered" evidence="1">
    <location>
        <begin position="49"/>
        <end position="75"/>
    </location>
</feature>